<organism evidence="5 6">
    <name type="scientific">Protofrankia coriariae</name>
    <dbReference type="NCBI Taxonomy" id="1562887"/>
    <lineage>
        <taxon>Bacteria</taxon>
        <taxon>Bacillati</taxon>
        <taxon>Actinomycetota</taxon>
        <taxon>Actinomycetes</taxon>
        <taxon>Frankiales</taxon>
        <taxon>Frankiaceae</taxon>
        <taxon>Protofrankia</taxon>
    </lineage>
</organism>
<sequence length="240" mass="26170">MPPSRPTSRAAAADGAEPTRQSAGPGAGATAAPGPAARGGQRTHRERTLDSRQRILDATVDCLVRYGYAGTTTLVIQAEAGVSRGRLLHHFPSREVLLVAATQHLVTTRLTTTWEHFGKLLDELPDGAARLDRAVEMMWFTFHQPYFWAAMELWTAARTNEALREALAPAERRLGAAIRTAAEGAFGPALASRETFPQVRELLMTSMRGAAMTYGFDPRTAASDPHLPQWKQMARQLLGL</sequence>
<dbReference type="PRINTS" id="PR00455">
    <property type="entry name" value="HTHTETR"/>
</dbReference>
<dbReference type="InterPro" id="IPR009057">
    <property type="entry name" value="Homeodomain-like_sf"/>
</dbReference>
<accession>A0ABR5EZR0</accession>
<protein>
    <submittedName>
        <fullName evidence="5">TetR family transcriptional regulator</fullName>
    </submittedName>
</protein>
<evidence type="ECO:0000313" key="6">
    <source>
        <dbReference type="Proteomes" id="UP000035425"/>
    </source>
</evidence>
<keyword evidence="1 2" id="KW-0238">DNA-binding</keyword>
<name>A0ABR5EZR0_9ACTN</name>
<dbReference type="PROSITE" id="PS50977">
    <property type="entry name" value="HTH_TETR_2"/>
    <property type="match status" value="1"/>
</dbReference>
<proteinExistence type="predicted"/>
<dbReference type="Proteomes" id="UP000035425">
    <property type="component" value="Unassembled WGS sequence"/>
</dbReference>
<dbReference type="InterPro" id="IPR001647">
    <property type="entry name" value="HTH_TetR"/>
</dbReference>
<dbReference type="RefSeq" id="WP_083731120.1">
    <property type="nucleotide sequence ID" value="NZ_JWIO01000050.1"/>
</dbReference>
<dbReference type="PANTHER" id="PTHR30055:SF226">
    <property type="entry name" value="HTH-TYPE TRANSCRIPTIONAL REGULATOR PKSA"/>
    <property type="match status" value="1"/>
</dbReference>
<gene>
    <name evidence="5" type="ORF">FrCorBMG51_21365</name>
</gene>
<reference evidence="5 6" key="1">
    <citation type="submission" date="2014-12" db="EMBL/GenBank/DDBJ databases">
        <title>Frankia sp. BMG5.1 draft genome.</title>
        <authorList>
            <person name="Gtari M."/>
            <person name="Ghodhbane-Gtari F."/>
            <person name="Nouioui I."/>
            <person name="Ktari A."/>
            <person name="Hezbri K."/>
            <person name="Mimouni W."/>
            <person name="Sbissi I."/>
            <person name="Ayari A."/>
            <person name="Yamanaka T."/>
            <person name="Normand P."/>
            <person name="Tisa L.S."/>
            <person name="Boudabous A."/>
        </authorList>
    </citation>
    <scope>NUCLEOTIDE SEQUENCE [LARGE SCALE GENOMIC DNA]</scope>
    <source>
        <strain evidence="5 6">BMG5.1</strain>
    </source>
</reference>
<comment type="caution">
    <text evidence="5">The sequence shown here is derived from an EMBL/GenBank/DDBJ whole genome shotgun (WGS) entry which is preliminary data.</text>
</comment>
<dbReference type="SUPFAM" id="SSF46689">
    <property type="entry name" value="Homeodomain-like"/>
    <property type="match status" value="1"/>
</dbReference>
<feature type="compositionally biased region" description="Low complexity" evidence="3">
    <location>
        <begin position="28"/>
        <end position="40"/>
    </location>
</feature>
<keyword evidence="6" id="KW-1185">Reference proteome</keyword>
<feature type="DNA-binding region" description="H-T-H motif" evidence="2">
    <location>
        <begin position="72"/>
        <end position="91"/>
    </location>
</feature>
<feature type="domain" description="HTH tetR-type" evidence="4">
    <location>
        <begin position="49"/>
        <end position="109"/>
    </location>
</feature>
<evidence type="ECO:0000256" key="1">
    <source>
        <dbReference type="ARBA" id="ARBA00023125"/>
    </source>
</evidence>
<evidence type="ECO:0000259" key="4">
    <source>
        <dbReference type="PROSITE" id="PS50977"/>
    </source>
</evidence>
<dbReference type="PANTHER" id="PTHR30055">
    <property type="entry name" value="HTH-TYPE TRANSCRIPTIONAL REGULATOR RUTR"/>
    <property type="match status" value="1"/>
</dbReference>
<feature type="region of interest" description="Disordered" evidence="3">
    <location>
        <begin position="1"/>
        <end position="49"/>
    </location>
</feature>
<dbReference type="EMBL" id="JWIO01000050">
    <property type="protein sequence ID" value="KLL09928.1"/>
    <property type="molecule type" value="Genomic_DNA"/>
</dbReference>
<dbReference type="InterPro" id="IPR050109">
    <property type="entry name" value="HTH-type_TetR-like_transc_reg"/>
</dbReference>
<evidence type="ECO:0000256" key="2">
    <source>
        <dbReference type="PROSITE-ProRule" id="PRU00335"/>
    </source>
</evidence>
<evidence type="ECO:0000313" key="5">
    <source>
        <dbReference type="EMBL" id="KLL09928.1"/>
    </source>
</evidence>
<dbReference type="Pfam" id="PF00440">
    <property type="entry name" value="TetR_N"/>
    <property type="match status" value="1"/>
</dbReference>
<evidence type="ECO:0000256" key="3">
    <source>
        <dbReference type="SAM" id="MobiDB-lite"/>
    </source>
</evidence>
<dbReference type="Gene3D" id="1.10.357.10">
    <property type="entry name" value="Tetracycline Repressor, domain 2"/>
    <property type="match status" value="1"/>
</dbReference>